<evidence type="ECO:0000256" key="2">
    <source>
        <dbReference type="SAM" id="MobiDB-lite"/>
    </source>
</evidence>
<feature type="domain" description="C2H2-type" evidence="3">
    <location>
        <begin position="759"/>
        <end position="789"/>
    </location>
</feature>
<feature type="region of interest" description="Disordered" evidence="2">
    <location>
        <begin position="816"/>
        <end position="856"/>
    </location>
</feature>
<dbReference type="SUPFAM" id="SSF57667">
    <property type="entry name" value="beta-beta-alpha zinc fingers"/>
    <property type="match status" value="2"/>
</dbReference>
<dbReference type="GO" id="GO:0003677">
    <property type="term" value="F:DNA binding"/>
    <property type="evidence" value="ECO:0007669"/>
    <property type="project" value="UniProtKB-KW"/>
</dbReference>
<dbReference type="PANTHER" id="PTHR15507:SF14">
    <property type="entry name" value="ZINC FINGER PROTEIN 292"/>
    <property type="match status" value="1"/>
</dbReference>
<dbReference type="Pfam" id="PF26218">
    <property type="entry name" value="zf_C2H2_ZNF292"/>
    <property type="match status" value="2"/>
</dbReference>
<feature type="compositionally biased region" description="Basic and acidic residues" evidence="2">
    <location>
        <begin position="568"/>
        <end position="579"/>
    </location>
</feature>
<keyword evidence="1" id="KW-0863">Zinc-finger</keyword>
<feature type="compositionally biased region" description="Acidic residues" evidence="2">
    <location>
        <begin position="932"/>
        <end position="958"/>
    </location>
</feature>
<dbReference type="SMART" id="SM00355">
    <property type="entry name" value="ZnF_C2H2"/>
    <property type="match status" value="7"/>
</dbReference>
<feature type="domain" description="C2H2-type" evidence="3">
    <location>
        <begin position="675"/>
        <end position="700"/>
    </location>
</feature>
<feature type="region of interest" description="Disordered" evidence="2">
    <location>
        <begin position="493"/>
        <end position="512"/>
    </location>
</feature>
<feature type="compositionally biased region" description="Basic residues" evidence="2">
    <location>
        <begin position="556"/>
        <end position="567"/>
    </location>
</feature>
<evidence type="ECO:0000256" key="1">
    <source>
        <dbReference type="PROSITE-ProRule" id="PRU00042"/>
    </source>
</evidence>
<dbReference type="GO" id="GO:0008270">
    <property type="term" value="F:zinc ion binding"/>
    <property type="evidence" value="ECO:0007669"/>
    <property type="project" value="UniProtKB-KW"/>
</dbReference>
<feature type="compositionally biased region" description="Basic residues" evidence="2">
    <location>
        <begin position="1003"/>
        <end position="1012"/>
    </location>
</feature>
<protein>
    <recommendedName>
        <fullName evidence="3">C2H2-type domain-containing protein</fullName>
    </recommendedName>
</protein>
<dbReference type="PANTHER" id="PTHR15507">
    <property type="entry name" value="ZINC FINGER PROTEIN RLF"/>
    <property type="match status" value="1"/>
</dbReference>
<accession>A0AAD7RS29</accession>
<feature type="compositionally biased region" description="Polar residues" evidence="2">
    <location>
        <begin position="493"/>
        <end position="502"/>
    </location>
</feature>
<dbReference type="InterPro" id="IPR013087">
    <property type="entry name" value="Znf_C2H2_type"/>
</dbReference>
<dbReference type="EMBL" id="JAINUG010000183">
    <property type="protein sequence ID" value="KAJ8389341.1"/>
    <property type="molecule type" value="Genomic_DNA"/>
</dbReference>
<feature type="region of interest" description="Disordered" evidence="2">
    <location>
        <begin position="636"/>
        <end position="665"/>
    </location>
</feature>
<proteinExistence type="predicted"/>
<dbReference type="AlphaFoldDB" id="A0AAD7RS29"/>
<dbReference type="Gene3D" id="3.30.160.60">
    <property type="entry name" value="Classic Zinc Finger"/>
    <property type="match status" value="3"/>
</dbReference>
<keyword evidence="1" id="KW-0479">Metal-binding</keyword>
<keyword evidence="1" id="KW-0862">Zinc</keyword>
<feature type="compositionally biased region" description="Basic and acidic residues" evidence="2">
    <location>
        <begin position="818"/>
        <end position="846"/>
    </location>
</feature>
<dbReference type="GO" id="GO:0000981">
    <property type="term" value="F:DNA-binding transcription factor activity, RNA polymerase II-specific"/>
    <property type="evidence" value="ECO:0007669"/>
    <property type="project" value="TreeGrafter"/>
</dbReference>
<organism evidence="4 5">
    <name type="scientific">Aldrovandia affinis</name>
    <dbReference type="NCBI Taxonomy" id="143900"/>
    <lineage>
        <taxon>Eukaryota</taxon>
        <taxon>Metazoa</taxon>
        <taxon>Chordata</taxon>
        <taxon>Craniata</taxon>
        <taxon>Vertebrata</taxon>
        <taxon>Euteleostomi</taxon>
        <taxon>Actinopterygii</taxon>
        <taxon>Neopterygii</taxon>
        <taxon>Teleostei</taxon>
        <taxon>Notacanthiformes</taxon>
        <taxon>Halosauridae</taxon>
        <taxon>Aldrovandia</taxon>
    </lineage>
</organism>
<reference evidence="4" key="1">
    <citation type="journal article" date="2023" name="Science">
        <title>Genome structures resolve the early diversification of teleost fishes.</title>
        <authorList>
            <person name="Parey E."/>
            <person name="Louis A."/>
            <person name="Montfort J."/>
            <person name="Bouchez O."/>
            <person name="Roques C."/>
            <person name="Iampietro C."/>
            <person name="Lluch J."/>
            <person name="Castinel A."/>
            <person name="Donnadieu C."/>
            <person name="Desvignes T."/>
            <person name="Floi Bucao C."/>
            <person name="Jouanno E."/>
            <person name="Wen M."/>
            <person name="Mejri S."/>
            <person name="Dirks R."/>
            <person name="Jansen H."/>
            <person name="Henkel C."/>
            <person name="Chen W.J."/>
            <person name="Zahm M."/>
            <person name="Cabau C."/>
            <person name="Klopp C."/>
            <person name="Thompson A.W."/>
            <person name="Robinson-Rechavi M."/>
            <person name="Braasch I."/>
            <person name="Lecointre G."/>
            <person name="Bobe J."/>
            <person name="Postlethwait J.H."/>
            <person name="Berthelot C."/>
            <person name="Roest Crollius H."/>
            <person name="Guiguen Y."/>
        </authorList>
    </citation>
    <scope>NUCLEOTIDE SEQUENCE</scope>
    <source>
        <strain evidence="4">NC1722</strain>
    </source>
</reference>
<comment type="caution">
    <text evidence="4">The sequence shown here is derived from an EMBL/GenBank/DDBJ whole genome shotgun (WGS) entry which is preliminary data.</text>
</comment>
<name>A0AAD7RS29_9TELE</name>
<dbReference type="GO" id="GO:0005634">
    <property type="term" value="C:nucleus"/>
    <property type="evidence" value="ECO:0007669"/>
    <property type="project" value="UniProtKB-SubCell"/>
</dbReference>
<feature type="compositionally biased region" description="Basic residues" evidence="2">
    <location>
        <begin position="60"/>
        <end position="69"/>
    </location>
</feature>
<evidence type="ECO:0000313" key="5">
    <source>
        <dbReference type="Proteomes" id="UP001221898"/>
    </source>
</evidence>
<feature type="compositionally biased region" description="Basic and acidic residues" evidence="2">
    <location>
        <begin position="965"/>
        <end position="989"/>
    </location>
</feature>
<evidence type="ECO:0000259" key="3">
    <source>
        <dbReference type="PROSITE" id="PS50157"/>
    </source>
</evidence>
<feature type="region of interest" description="Disordered" evidence="2">
    <location>
        <begin position="926"/>
        <end position="1064"/>
    </location>
</feature>
<dbReference type="InterPro" id="IPR058902">
    <property type="entry name" value="zf_C2H2_ZNF292/Rlf"/>
</dbReference>
<dbReference type="InterPro" id="IPR036236">
    <property type="entry name" value="Znf_C2H2_sf"/>
</dbReference>
<dbReference type="Pfam" id="PF00096">
    <property type="entry name" value="zf-C2H2"/>
    <property type="match status" value="2"/>
</dbReference>
<dbReference type="PROSITE" id="PS50157">
    <property type="entry name" value="ZINC_FINGER_C2H2_2"/>
    <property type="match status" value="4"/>
</dbReference>
<evidence type="ECO:0000313" key="4">
    <source>
        <dbReference type="EMBL" id="KAJ8389341.1"/>
    </source>
</evidence>
<dbReference type="InterPro" id="IPR052251">
    <property type="entry name" value="GH-ZnFinger_Regulators"/>
</dbReference>
<feature type="domain" description="C2H2-type" evidence="3">
    <location>
        <begin position="603"/>
        <end position="633"/>
    </location>
</feature>
<feature type="region of interest" description="Disordered" evidence="2">
    <location>
        <begin position="547"/>
        <end position="594"/>
    </location>
</feature>
<dbReference type="PROSITE" id="PS00028">
    <property type="entry name" value="ZINC_FINGER_C2H2_1"/>
    <property type="match status" value="4"/>
</dbReference>
<feature type="region of interest" description="Disordered" evidence="2">
    <location>
        <begin position="35"/>
        <end position="69"/>
    </location>
</feature>
<feature type="domain" description="C2H2-type" evidence="3">
    <location>
        <begin position="313"/>
        <end position="341"/>
    </location>
</feature>
<dbReference type="Proteomes" id="UP001221898">
    <property type="component" value="Unassembled WGS sequence"/>
</dbReference>
<gene>
    <name evidence="4" type="ORF">AAFF_G00120490</name>
</gene>
<sequence length="1184" mass="131175">MRELKGDDEDPQVDGLSNDGLLAAMASLAQNLMTNPLLQITSPDSPKPPPMPSSPQGGSLKKKSDKNVKKKLREQILAGDLSRRGNLLHATSADANATLKNLDLQGASAGVHTALSGSQSSEPLKVIQMPPSGERGADINSSIGTSLPLTQSDGAMLMSCHTSLSGGTSQAHEASVSVGTVTSETDPGAELSSTDEDRKVIEIQMALEKLDLSLEMSEDTISIQVVNNPSSIGNASGSDAIPNNVEPVMPNTSVAVDVQVPDSFVKPFACENEGCNYRAMTKDALFKHLSKTHNYTDEMIAEIKKNHGKFAPFRCQMCSKTFTRNSNLRAHCQTVHSLSHEEMVKLKIKRQYNKKTEKVEVEVSNHQASGVRNNPTCVQSVTPLNHAASNESLLHQHVSADGRRERLDVPSVQNAVYGLDWMKQEYPSTAFEQTPPLSLAVPELSQDNCLPVGLPMQPTQGVPVNSLSAGGQAPPAVAMPGYRMEGQSSLYGPATEQCSHGQHLSGPSVPSKCLAGPQTGDFLPAGSLPLTQVSAGLPLPQAVPILAGSLSPDKTKKPKVSKPRITKPKIEKSELESSKKPIQKRPAVKNSEADEGFSPYRPYRCVHQGCIAAFTIQQNLILHYRAVHHSALPKFEENVTDDERHEQDQRENSGRREVKEEREPETSEAFQVNEFRCQVKDCSRIFQVVTSLLQHYLQLHKFTLDKAGALMSTISLGRFQCDQPGCPAFFTAFWKYIGHIEEDHKEAKVSKVEPVEGLYRCEVDGCDRGYATRSNLLRHTMKKHQDLYKLQLMKQRKNQEREKLCSKKSPLQCAVKNSNEKENVQDNKKVIQKGNDKKRSDEEKSNHWTKYGKPSLKSKEEASAMCTKKFPLQYPCMIKGCESVVSSERNILRHYIRHGLSERYLEEQRSHFIFCKKFSRSWYRDRSSRSEDSEDKSEDSSIEPSENDEEEEEEDDTTETGPRGSETEESSKPASAREEPELSDAKQSTDESSGSKSVASMVVKRKRGRPRKLHPEDAAPVAHRRVTERSRVTRSNPVNHAGDGSDSAPAPAGNAVSAEEKQPDQSVALNSFKPMGFEVSFLKFLEESTQPARPPKRKTSEDVAGEIALKRQHNIQLKTATVLCKRSDAYIQPRDAPNRIDFRNPQKLTSLRNVKIVVDQTFSKGTDRLLRQLQEMRPIVMLQK</sequence>
<keyword evidence="5" id="KW-1185">Reference proteome</keyword>